<dbReference type="Gene3D" id="3.40.50.1240">
    <property type="entry name" value="Phosphoglycerate mutase-like"/>
    <property type="match status" value="1"/>
</dbReference>
<dbReference type="InterPro" id="IPR029033">
    <property type="entry name" value="His_PPase_superfam"/>
</dbReference>
<evidence type="ECO:0000313" key="1">
    <source>
        <dbReference type="EMBL" id="MCL6423570.1"/>
    </source>
</evidence>
<dbReference type="Pfam" id="PF00300">
    <property type="entry name" value="His_Phos_1"/>
    <property type="match status" value="1"/>
</dbReference>
<dbReference type="InterPro" id="IPR050275">
    <property type="entry name" value="PGM_Phosphatase"/>
</dbReference>
<evidence type="ECO:0000313" key="2">
    <source>
        <dbReference type="Proteomes" id="UP001203761"/>
    </source>
</evidence>
<keyword evidence="2" id="KW-1185">Reference proteome</keyword>
<name>A0ABT0R0X6_9MICO</name>
<proteinExistence type="predicted"/>
<dbReference type="EMBL" id="JAKNCJ010000004">
    <property type="protein sequence ID" value="MCL6423570.1"/>
    <property type="molecule type" value="Genomic_DNA"/>
</dbReference>
<dbReference type="SMART" id="SM00855">
    <property type="entry name" value="PGAM"/>
    <property type="match status" value="1"/>
</dbReference>
<dbReference type="InterPro" id="IPR013078">
    <property type="entry name" value="His_Pase_superF_clade-1"/>
</dbReference>
<protein>
    <submittedName>
        <fullName evidence="1">Histidine phosphatase family protein</fullName>
    </submittedName>
</protein>
<comment type="caution">
    <text evidence="1">The sequence shown here is derived from an EMBL/GenBank/DDBJ whole genome shotgun (WGS) entry which is preliminary data.</text>
</comment>
<accession>A0ABT0R0X6</accession>
<dbReference type="Proteomes" id="UP001203761">
    <property type="component" value="Unassembled WGS sequence"/>
</dbReference>
<dbReference type="RefSeq" id="WP_249737654.1">
    <property type="nucleotide sequence ID" value="NZ_JAKNCJ010000004.1"/>
</dbReference>
<organism evidence="1 2">
    <name type="scientific">Brachybacterium equifaecis</name>
    <dbReference type="NCBI Taxonomy" id="2910770"/>
    <lineage>
        <taxon>Bacteria</taxon>
        <taxon>Bacillati</taxon>
        <taxon>Actinomycetota</taxon>
        <taxon>Actinomycetes</taxon>
        <taxon>Micrococcales</taxon>
        <taxon>Dermabacteraceae</taxon>
        <taxon>Brachybacterium</taxon>
    </lineage>
</organism>
<dbReference type="SUPFAM" id="SSF53254">
    <property type="entry name" value="Phosphoglycerate mutase-like"/>
    <property type="match status" value="1"/>
</dbReference>
<dbReference type="CDD" id="cd07067">
    <property type="entry name" value="HP_PGM_like"/>
    <property type="match status" value="1"/>
</dbReference>
<dbReference type="PANTHER" id="PTHR48100">
    <property type="entry name" value="BROAD-SPECIFICITY PHOSPHATASE YOR283W-RELATED"/>
    <property type="match status" value="1"/>
</dbReference>
<reference evidence="1" key="1">
    <citation type="submission" date="2022-02" db="EMBL/GenBank/DDBJ databases">
        <authorList>
            <person name="Lee M."/>
            <person name="Kim S.-J."/>
            <person name="Jung M.-Y."/>
        </authorList>
    </citation>
    <scope>NUCLEOTIDE SEQUENCE</scope>
    <source>
        <strain evidence="1">JHP9</strain>
    </source>
</reference>
<gene>
    <name evidence="1" type="ORF">Bequi_09255</name>
</gene>
<dbReference type="InterPro" id="IPR001345">
    <property type="entry name" value="PG/BPGM_mutase_AS"/>
</dbReference>
<dbReference type="PANTHER" id="PTHR48100:SF62">
    <property type="entry name" value="GLUCOSYL-3-PHOSPHOGLYCERATE PHOSPHATASE"/>
    <property type="match status" value="1"/>
</dbReference>
<dbReference type="PROSITE" id="PS00175">
    <property type="entry name" value="PG_MUTASE"/>
    <property type="match status" value="1"/>
</dbReference>
<sequence length="212" mass="22673">MSAAPSSRLILVRHGQTDYNAEGRLQGQVDIPLNTTGRVQAEGVARALRNEPIDVIVSSPLVRALDTAQEISRSLGGLEVVVDDAVIEQGFGQWEGLIGSEIESQWPDLYRDWRTSKAVPGIGMEERAVVGERFAGAARRLLAQHAGRTVLVVSHGAAIRSGITALIGQNPAAFFGIGGLGNCHRSVLEPLRSDPQGQAMRLLSHNVPPDFA</sequence>